<dbReference type="STRING" id="1965070.A0A3S3RSG7"/>
<comment type="caution">
    <text evidence="5">The sequence shown here is derived from an EMBL/GenBank/DDBJ whole genome shotgun (WGS) entry which is preliminary data.</text>
</comment>
<evidence type="ECO:0000256" key="4">
    <source>
        <dbReference type="ARBA" id="ARBA00023212"/>
    </source>
</evidence>
<dbReference type="PANTHER" id="PTHR20940:SF1">
    <property type="entry name" value="CIBOULOT, ISOFORM A"/>
    <property type="match status" value="1"/>
</dbReference>
<dbReference type="PANTHER" id="PTHR20940">
    <property type="entry name" value="TETRA THYMOSIN"/>
    <property type="match status" value="1"/>
</dbReference>
<dbReference type="Proteomes" id="UP000285301">
    <property type="component" value="Unassembled WGS sequence"/>
</dbReference>
<evidence type="ECO:0000256" key="3">
    <source>
        <dbReference type="ARBA" id="ARBA00022490"/>
    </source>
</evidence>
<comment type="subcellular location">
    <subcellularLocation>
        <location evidence="1">Cytoplasm</location>
        <location evidence="1">Cytoskeleton</location>
    </subcellularLocation>
</comment>
<sequence length="88" mass="10187">MSSEKDLPRIQDELKNELTAENHHLRKTETNEKVVLPDKCQIEAEKTHQKFIEGIETFNAESLKSVKTEEKVVLPTKQDIENEKKGNQ</sequence>
<evidence type="ECO:0000256" key="1">
    <source>
        <dbReference type="ARBA" id="ARBA00004245"/>
    </source>
</evidence>
<keyword evidence="4" id="KW-0206">Cytoskeleton</keyword>
<evidence type="ECO:0000313" key="7">
    <source>
        <dbReference type="EMBL" id="RWS10909.1"/>
    </source>
</evidence>
<dbReference type="EMBL" id="NCKU01004883">
    <property type="protein sequence ID" value="RWS05319.1"/>
    <property type="molecule type" value="Genomic_DNA"/>
</dbReference>
<protein>
    <recommendedName>
        <fullName evidence="9">Thymosin beta</fullName>
    </recommendedName>
</protein>
<dbReference type="AlphaFoldDB" id="A0A3S3RSG7"/>
<dbReference type="EMBL" id="NCKU01001924">
    <property type="protein sequence ID" value="RWS10904.1"/>
    <property type="molecule type" value="Genomic_DNA"/>
</dbReference>
<keyword evidence="8" id="KW-1185">Reference proteome</keyword>
<evidence type="ECO:0000313" key="5">
    <source>
        <dbReference type="EMBL" id="RWS05319.1"/>
    </source>
</evidence>
<gene>
    <name evidence="5" type="ORF">B4U79_11197</name>
    <name evidence="6" type="ORF">B4U79_13234</name>
    <name evidence="7" type="ORF">B4U79_14377</name>
</gene>
<dbReference type="GO" id="GO:0007015">
    <property type="term" value="P:actin filament organization"/>
    <property type="evidence" value="ECO:0007669"/>
    <property type="project" value="InterPro"/>
</dbReference>
<organism evidence="5 8">
    <name type="scientific">Dinothrombium tinctorium</name>
    <dbReference type="NCBI Taxonomy" id="1965070"/>
    <lineage>
        <taxon>Eukaryota</taxon>
        <taxon>Metazoa</taxon>
        <taxon>Ecdysozoa</taxon>
        <taxon>Arthropoda</taxon>
        <taxon>Chelicerata</taxon>
        <taxon>Arachnida</taxon>
        <taxon>Acari</taxon>
        <taxon>Acariformes</taxon>
        <taxon>Trombidiformes</taxon>
        <taxon>Prostigmata</taxon>
        <taxon>Anystina</taxon>
        <taxon>Parasitengona</taxon>
        <taxon>Trombidioidea</taxon>
        <taxon>Trombidiidae</taxon>
        <taxon>Dinothrombium</taxon>
    </lineage>
</organism>
<reference evidence="5 8" key="1">
    <citation type="journal article" date="2018" name="Gigascience">
        <title>Genomes of trombidid mites reveal novel predicted allergens and laterally-transferred genes associated with secondary metabolism.</title>
        <authorList>
            <person name="Dong X."/>
            <person name="Chaisiri K."/>
            <person name="Xia D."/>
            <person name="Armstrong S.D."/>
            <person name="Fang Y."/>
            <person name="Donnelly M.J."/>
            <person name="Kadowaki T."/>
            <person name="McGarry J.W."/>
            <person name="Darby A.C."/>
            <person name="Makepeace B.L."/>
        </authorList>
    </citation>
    <scope>NUCLEOTIDE SEQUENCE [LARGE SCALE GENOMIC DNA]</scope>
    <source>
        <strain evidence="5">UoL-WK</strain>
    </source>
</reference>
<dbReference type="GO" id="GO:0005829">
    <property type="term" value="C:cytosol"/>
    <property type="evidence" value="ECO:0007669"/>
    <property type="project" value="TreeGrafter"/>
</dbReference>
<proteinExistence type="inferred from homology"/>
<dbReference type="Gene3D" id="1.20.5.520">
    <property type="entry name" value="Single helix bin"/>
    <property type="match status" value="2"/>
</dbReference>
<evidence type="ECO:0000256" key="2">
    <source>
        <dbReference type="ARBA" id="ARBA00009511"/>
    </source>
</evidence>
<name>A0A3S3RSG7_9ACAR</name>
<dbReference type="SMART" id="SM00152">
    <property type="entry name" value="THY"/>
    <property type="match status" value="2"/>
</dbReference>
<dbReference type="EMBL" id="NCKU01001923">
    <property type="protein sequence ID" value="RWS10909.1"/>
    <property type="molecule type" value="Genomic_DNA"/>
</dbReference>
<evidence type="ECO:0000313" key="6">
    <source>
        <dbReference type="EMBL" id="RWS10904.1"/>
    </source>
</evidence>
<accession>A0A3S3RSG7</accession>
<evidence type="ECO:0008006" key="9">
    <source>
        <dbReference type="Google" id="ProtNLM"/>
    </source>
</evidence>
<dbReference type="GO" id="GO:0003785">
    <property type="term" value="F:actin monomer binding"/>
    <property type="evidence" value="ECO:0007669"/>
    <property type="project" value="InterPro"/>
</dbReference>
<dbReference type="InterPro" id="IPR038386">
    <property type="entry name" value="Beta-thymosin_sf"/>
</dbReference>
<dbReference type="InterPro" id="IPR001152">
    <property type="entry name" value="Beta-thymosin"/>
</dbReference>
<dbReference type="Pfam" id="PF01290">
    <property type="entry name" value="Thymosin"/>
    <property type="match status" value="2"/>
</dbReference>
<reference evidence="5" key="2">
    <citation type="submission" date="2018-11" db="EMBL/GenBank/DDBJ databases">
        <title>Trombidioid mite genomics.</title>
        <authorList>
            <person name="Dong X."/>
        </authorList>
    </citation>
    <scope>NUCLEOTIDE SEQUENCE</scope>
    <source>
        <strain evidence="5">UoL-WK</strain>
    </source>
</reference>
<keyword evidence="3" id="KW-0963">Cytoplasm</keyword>
<evidence type="ECO:0000313" key="8">
    <source>
        <dbReference type="Proteomes" id="UP000285301"/>
    </source>
</evidence>
<comment type="similarity">
    <text evidence="2">Belongs to the thymosin beta family.</text>
</comment>
<dbReference type="OrthoDB" id="2151618at2759"/>
<dbReference type="GO" id="GO:0005856">
    <property type="term" value="C:cytoskeleton"/>
    <property type="evidence" value="ECO:0007669"/>
    <property type="project" value="UniProtKB-SubCell"/>
</dbReference>